<keyword evidence="2" id="KW-1185">Reference proteome</keyword>
<protein>
    <submittedName>
        <fullName evidence="3">Ribosome biogenesis protein NOP53</fullName>
    </submittedName>
</protein>
<dbReference type="Proteomes" id="UP000095287">
    <property type="component" value="Unplaced"/>
</dbReference>
<reference evidence="3" key="1">
    <citation type="submission" date="2016-11" db="UniProtKB">
        <authorList>
            <consortium name="WormBaseParasite"/>
        </authorList>
    </citation>
    <scope>IDENTIFICATION</scope>
</reference>
<evidence type="ECO:0000313" key="3">
    <source>
        <dbReference type="WBParaSite" id="L893_g983.t1"/>
    </source>
</evidence>
<name>A0A1I8AW08_9BILA</name>
<dbReference type="WBParaSite" id="L893_g983.t1">
    <property type="protein sequence ID" value="L893_g983.t1"/>
    <property type="gene ID" value="L893_g983"/>
</dbReference>
<sequence>MKKKADLLQSPRNIVAQKLQRRFQDEKKADLLQSPRNIVAQKLQRRVQFNRSSPGMVHIIIPPQADPSWELSYGRRKSIGKRRKLKSRQPV</sequence>
<feature type="compositionally biased region" description="Basic residues" evidence="1">
    <location>
        <begin position="74"/>
        <end position="91"/>
    </location>
</feature>
<dbReference type="AlphaFoldDB" id="A0A1I8AW08"/>
<evidence type="ECO:0000256" key="1">
    <source>
        <dbReference type="SAM" id="MobiDB-lite"/>
    </source>
</evidence>
<evidence type="ECO:0000313" key="2">
    <source>
        <dbReference type="Proteomes" id="UP000095287"/>
    </source>
</evidence>
<organism evidence="2 3">
    <name type="scientific">Steinernema glaseri</name>
    <dbReference type="NCBI Taxonomy" id="37863"/>
    <lineage>
        <taxon>Eukaryota</taxon>
        <taxon>Metazoa</taxon>
        <taxon>Ecdysozoa</taxon>
        <taxon>Nematoda</taxon>
        <taxon>Chromadorea</taxon>
        <taxon>Rhabditida</taxon>
        <taxon>Tylenchina</taxon>
        <taxon>Panagrolaimomorpha</taxon>
        <taxon>Strongyloidoidea</taxon>
        <taxon>Steinernematidae</taxon>
        <taxon>Steinernema</taxon>
    </lineage>
</organism>
<proteinExistence type="predicted"/>
<accession>A0A1I8AW08</accession>
<feature type="region of interest" description="Disordered" evidence="1">
    <location>
        <begin position="72"/>
        <end position="91"/>
    </location>
</feature>